<evidence type="ECO:0000313" key="2">
    <source>
        <dbReference type="EMBL" id="KAJ8910884.1"/>
    </source>
</evidence>
<feature type="non-terminal residue" evidence="2">
    <location>
        <position position="403"/>
    </location>
</feature>
<dbReference type="AlphaFoldDB" id="A0AAV8V9P6"/>
<organism evidence="2 3">
    <name type="scientific">Exocentrus adspersus</name>
    <dbReference type="NCBI Taxonomy" id="1586481"/>
    <lineage>
        <taxon>Eukaryota</taxon>
        <taxon>Metazoa</taxon>
        <taxon>Ecdysozoa</taxon>
        <taxon>Arthropoda</taxon>
        <taxon>Hexapoda</taxon>
        <taxon>Insecta</taxon>
        <taxon>Pterygota</taxon>
        <taxon>Neoptera</taxon>
        <taxon>Endopterygota</taxon>
        <taxon>Coleoptera</taxon>
        <taxon>Polyphaga</taxon>
        <taxon>Cucujiformia</taxon>
        <taxon>Chrysomeloidea</taxon>
        <taxon>Cerambycidae</taxon>
        <taxon>Lamiinae</taxon>
        <taxon>Acanthocinini</taxon>
        <taxon>Exocentrus</taxon>
    </lineage>
</organism>
<proteinExistence type="predicted"/>
<evidence type="ECO:0000313" key="3">
    <source>
        <dbReference type="Proteomes" id="UP001159042"/>
    </source>
</evidence>
<protein>
    <submittedName>
        <fullName evidence="2">Uncharacterized protein</fullName>
    </submittedName>
</protein>
<name>A0AAV8V9P6_9CUCU</name>
<sequence>MEVVMKNIYTSCDSENTNAVHVSKLIDFITPYMMEDLSALENLRKLLDPENADICVTSEKFYEAMNEWIQQISSFSTQEDSIFNKTPSVLEVIDEGQLPYIQSTPRASFGQKILNCEGLLNLSNVSAYSLSSSTYGKDNMGQEKTILEEELKRLEHHLNKVSSELVIAKLQLTATEEQNDILQSDLDRCKTRLHSEQQIIEHLQLDKKYSDELRDELNANKKQIEELNKKISQYEKDNHHLLSVIKGTEDENAKLEEKCEELSRREQEAKKEIIDIKTELDLKDQEITMVIKVNDELRSRLGQQRDIIDQLTNENELLQHEKNNLEKALRCDLSSRRESLVHKYKTFLVDSAGSASIGTIPVYTKQSISSNSCNVVEQQPPQPSTVDSPILPLPRKRSLLETA</sequence>
<feature type="coiled-coil region" evidence="1">
    <location>
        <begin position="137"/>
        <end position="328"/>
    </location>
</feature>
<accession>A0AAV8V9P6</accession>
<keyword evidence="1" id="KW-0175">Coiled coil</keyword>
<keyword evidence="3" id="KW-1185">Reference proteome</keyword>
<dbReference type="Proteomes" id="UP001159042">
    <property type="component" value="Unassembled WGS sequence"/>
</dbReference>
<dbReference type="EMBL" id="JANEYG010000237">
    <property type="protein sequence ID" value="KAJ8910884.1"/>
    <property type="molecule type" value="Genomic_DNA"/>
</dbReference>
<reference evidence="2 3" key="1">
    <citation type="journal article" date="2023" name="Insect Mol. Biol.">
        <title>Genome sequencing provides insights into the evolution of gene families encoding plant cell wall-degrading enzymes in longhorned beetles.</title>
        <authorList>
            <person name="Shin N.R."/>
            <person name="Okamura Y."/>
            <person name="Kirsch R."/>
            <person name="Pauchet Y."/>
        </authorList>
    </citation>
    <scope>NUCLEOTIDE SEQUENCE [LARGE SCALE GENOMIC DNA]</scope>
    <source>
        <strain evidence="2">EAD_L_NR</strain>
    </source>
</reference>
<evidence type="ECO:0000256" key="1">
    <source>
        <dbReference type="SAM" id="Coils"/>
    </source>
</evidence>
<gene>
    <name evidence="2" type="ORF">NQ315_000515</name>
</gene>
<comment type="caution">
    <text evidence="2">The sequence shown here is derived from an EMBL/GenBank/DDBJ whole genome shotgun (WGS) entry which is preliminary data.</text>
</comment>